<gene>
    <name evidence="2" type="ORF">GCM10011578_059920</name>
</gene>
<dbReference type="AlphaFoldDB" id="A0A917XHL4"/>
<keyword evidence="3" id="KW-1185">Reference proteome</keyword>
<evidence type="ECO:0000313" key="2">
    <source>
        <dbReference type="EMBL" id="GGN25759.1"/>
    </source>
</evidence>
<dbReference type="Pfam" id="PF01841">
    <property type="entry name" value="Transglut_core"/>
    <property type="match status" value="1"/>
</dbReference>
<dbReference type="SUPFAM" id="SSF54001">
    <property type="entry name" value="Cysteine proteinases"/>
    <property type="match status" value="1"/>
</dbReference>
<dbReference type="InterPro" id="IPR038765">
    <property type="entry name" value="Papain-like_cys_pep_sf"/>
</dbReference>
<evidence type="ECO:0000259" key="1">
    <source>
        <dbReference type="SMART" id="SM00460"/>
    </source>
</evidence>
<reference evidence="2" key="1">
    <citation type="journal article" date="2014" name="Int. J. Syst. Evol. Microbiol.">
        <title>Complete genome sequence of Corynebacterium casei LMG S-19264T (=DSM 44701T), isolated from a smear-ripened cheese.</title>
        <authorList>
            <consortium name="US DOE Joint Genome Institute (JGI-PGF)"/>
            <person name="Walter F."/>
            <person name="Albersmeier A."/>
            <person name="Kalinowski J."/>
            <person name="Ruckert C."/>
        </authorList>
    </citation>
    <scope>NUCLEOTIDE SEQUENCE</scope>
    <source>
        <strain evidence="2">CGMCC 4.7110</strain>
    </source>
</reference>
<feature type="domain" description="Transglutaminase-like" evidence="1">
    <location>
        <begin position="96"/>
        <end position="160"/>
    </location>
</feature>
<organism evidence="2 3">
    <name type="scientific">Streptomyces fuscichromogenes</name>
    <dbReference type="NCBI Taxonomy" id="1324013"/>
    <lineage>
        <taxon>Bacteria</taxon>
        <taxon>Bacillati</taxon>
        <taxon>Actinomycetota</taxon>
        <taxon>Actinomycetes</taxon>
        <taxon>Kitasatosporales</taxon>
        <taxon>Streptomycetaceae</taxon>
        <taxon>Streptomyces</taxon>
    </lineage>
</organism>
<proteinExistence type="predicted"/>
<dbReference type="SMART" id="SM00460">
    <property type="entry name" value="TGc"/>
    <property type="match status" value="1"/>
</dbReference>
<comment type="caution">
    <text evidence="2">The sequence shown here is derived from an EMBL/GenBank/DDBJ whole genome shotgun (WGS) entry which is preliminary data.</text>
</comment>
<evidence type="ECO:0000313" key="3">
    <source>
        <dbReference type="Proteomes" id="UP000653411"/>
    </source>
</evidence>
<dbReference type="Proteomes" id="UP000653411">
    <property type="component" value="Unassembled WGS sequence"/>
</dbReference>
<dbReference type="Gene3D" id="3.10.620.30">
    <property type="match status" value="1"/>
</dbReference>
<sequence length="306" mass="33908">MHMPSLPADAAAFYAAQSPFSDPGDCTPLYAALPADPRELARVARDLMVHRAEGDLFTYVIPQDRLHNDAETRYIDDILRIVIARDDAPLPQRREVGDRFVGICRDFALLHCSFLRYVGIPARIRSGFADYFGTDGFHADHVVTEYWDPGRGWLLADPELADPVVLETHKVGFDPMDVPRDRFQVAGDAWQQIRAGEADPKSYGLPLPDSPLVGEWFVAGNVRLDLAALNKVETLLWDVWGVGAASDEEMTDTIRTLYDLAAAMTTGEVSYSATRQFFAENGGLRTPRRVTSLAPFNGPSKVTLRG</sequence>
<accession>A0A917XHL4</accession>
<reference evidence="2" key="2">
    <citation type="submission" date="2020-09" db="EMBL/GenBank/DDBJ databases">
        <authorList>
            <person name="Sun Q."/>
            <person name="Zhou Y."/>
        </authorList>
    </citation>
    <scope>NUCLEOTIDE SEQUENCE</scope>
    <source>
        <strain evidence="2">CGMCC 4.7110</strain>
    </source>
</reference>
<dbReference type="InterPro" id="IPR002931">
    <property type="entry name" value="Transglutaminase-like"/>
</dbReference>
<name>A0A917XHL4_9ACTN</name>
<protein>
    <recommendedName>
        <fullName evidence="1">Transglutaminase-like domain-containing protein</fullName>
    </recommendedName>
</protein>
<dbReference type="EMBL" id="BMML01000015">
    <property type="protein sequence ID" value="GGN25759.1"/>
    <property type="molecule type" value="Genomic_DNA"/>
</dbReference>